<protein>
    <submittedName>
        <fullName evidence="8">ABC transporter permease</fullName>
    </submittedName>
</protein>
<evidence type="ECO:0000256" key="3">
    <source>
        <dbReference type="ARBA" id="ARBA00022692"/>
    </source>
</evidence>
<dbReference type="AlphaFoldDB" id="A0A9X7GNJ4"/>
<dbReference type="GO" id="GO:0055085">
    <property type="term" value="P:transmembrane transport"/>
    <property type="evidence" value="ECO:0007669"/>
    <property type="project" value="UniProtKB-UniRule"/>
</dbReference>
<keyword evidence="2 6" id="KW-1003">Cell membrane</keyword>
<sequence length="663" mass="75137">MMYFKLSFRNVKRSFKDYAIYFMTITFAVSLFYSFNSLSAQQVMFDFSASQSDRVKQIVDLIGFVSVFISIILAFLIIFANNFLIRRRKKELGMYMTLGMSKYKISRILVIETLLIGLISLGIGLGLGGLLSQGLSIVTAAMFKVNIKGYEFVFSMDAMLKTIMYFGIIFIVVMIFNVIVINRHKLIDLLTASRKNQKIKLQKISIAMGIFVISLITLGTSYGMILKYGLFAKGSIFWFIIVLGSLGTFLFFFSLSGFLLNLLKQNKKIYFKDINIFVLRQINSKVNSTFVSMTVICLMLFFTIGVLSTAFSYKSSLEKELELATPYDASFTIYPSEESKEDLTDKFDVLNVKRYGDSVIFNKYEPGESISSYLKEYADEKSKKILKLDMEIPIGVIKHSAYKELMHLQGEEPVSLKKQEALILSNKKNVRDTFKRYTDKNETINIQDKEYPIASKGFQFVSIDTSRSVIPSMIVVLPDHAVADMPVWSSIMNIQYAGSSKKADKEIYNLLKVHEEKMEQNFFLSGDTKTLAYEENIGRSTMVVYIGIYLGIVFLISSAAILALQQLSEASDNIERYHMLKRIGVTQKGIHKSIFKQVFIYFMMPLSLAIIHSIFGIKVVTDAIVTAGQATVLIPSLITARVIVVVYGGYFLATYSVYKSIVK</sequence>
<evidence type="ECO:0000256" key="1">
    <source>
        <dbReference type="ARBA" id="ARBA00004651"/>
    </source>
</evidence>
<dbReference type="PANTHER" id="PTHR46795:SF3">
    <property type="entry name" value="ABC TRANSPORTER PERMEASE"/>
    <property type="match status" value="1"/>
</dbReference>
<keyword evidence="6" id="KW-0813">Transport</keyword>
<evidence type="ECO:0000259" key="7">
    <source>
        <dbReference type="Pfam" id="PF02687"/>
    </source>
</evidence>
<keyword evidence="5 6" id="KW-0472">Membrane</keyword>
<dbReference type="InterPro" id="IPR003838">
    <property type="entry name" value="ABC3_permease_C"/>
</dbReference>
<feature type="transmembrane region" description="Helical" evidence="6">
    <location>
        <begin position="20"/>
        <end position="38"/>
    </location>
</feature>
<evidence type="ECO:0000256" key="4">
    <source>
        <dbReference type="ARBA" id="ARBA00022989"/>
    </source>
</evidence>
<dbReference type="Proteomes" id="UP000223834">
    <property type="component" value="Unassembled WGS sequence"/>
</dbReference>
<accession>A0A9X7GNJ4</accession>
<dbReference type="GO" id="GO:0005886">
    <property type="term" value="C:plasma membrane"/>
    <property type="evidence" value="ECO:0007669"/>
    <property type="project" value="UniProtKB-SubCell"/>
</dbReference>
<comment type="subcellular location">
    <subcellularLocation>
        <location evidence="1 6">Cell membrane</location>
        <topology evidence="1 6">Multi-pass membrane protein</topology>
    </subcellularLocation>
</comment>
<comment type="similarity">
    <text evidence="6">Belongs to the ABC-4 integral membrane protein family.</text>
</comment>
<dbReference type="PIRSF" id="PIRSF018968">
    <property type="entry name" value="ABC_permease_BceB"/>
    <property type="match status" value="1"/>
</dbReference>
<gene>
    <name evidence="8" type="ORF">CN980_21610</name>
</gene>
<keyword evidence="3 6" id="KW-0812">Transmembrane</keyword>
<feature type="transmembrane region" description="Helical" evidence="6">
    <location>
        <begin position="542"/>
        <end position="564"/>
    </location>
</feature>
<feature type="transmembrane region" description="Helical" evidence="6">
    <location>
        <begin position="58"/>
        <end position="84"/>
    </location>
</feature>
<proteinExistence type="inferred from homology"/>
<feature type="transmembrane region" description="Helical" evidence="6">
    <location>
        <begin position="105"/>
        <end position="127"/>
    </location>
</feature>
<evidence type="ECO:0000256" key="5">
    <source>
        <dbReference type="ARBA" id="ARBA00023136"/>
    </source>
</evidence>
<dbReference type="RefSeq" id="WP_098771551.1">
    <property type="nucleotide sequence ID" value="NZ_NUIQ01000194.1"/>
</dbReference>
<feature type="transmembrane region" description="Helical" evidence="6">
    <location>
        <begin position="163"/>
        <end position="183"/>
    </location>
</feature>
<dbReference type="InterPro" id="IPR027022">
    <property type="entry name" value="ABC_permease_BceB-typ"/>
</dbReference>
<feature type="transmembrane region" description="Helical" evidence="6">
    <location>
        <begin position="598"/>
        <end position="620"/>
    </location>
</feature>
<keyword evidence="4 6" id="KW-1133">Transmembrane helix</keyword>
<feature type="transmembrane region" description="Helical" evidence="6">
    <location>
        <begin position="290"/>
        <end position="313"/>
    </location>
</feature>
<feature type="domain" description="ABC3 transporter permease C-terminal" evidence="7">
    <location>
        <begin position="64"/>
        <end position="177"/>
    </location>
</feature>
<feature type="transmembrane region" description="Helical" evidence="6">
    <location>
        <begin position="204"/>
        <end position="225"/>
    </location>
</feature>
<feature type="transmembrane region" description="Helical" evidence="6">
    <location>
        <begin position="632"/>
        <end position="653"/>
    </location>
</feature>
<evidence type="ECO:0000313" key="9">
    <source>
        <dbReference type="Proteomes" id="UP000223834"/>
    </source>
</evidence>
<name>A0A9X7GNJ4_BACCE</name>
<reference evidence="8 9" key="1">
    <citation type="submission" date="2017-09" db="EMBL/GenBank/DDBJ databases">
        <title>Large-scale bioinformatics analysis of Bacillus genomes uncovers conserved roles of natural products in bacterial physiology.</title>
        <authorList>
            <consortium name="Agbiome Team Llc"/>
            <person name="Bleich R.M."/>
            <person name="Grubbs K.J."/>
            <person name="Santa Maria K.C."/>
            <person name="Allen S.E."/>
            <person name="Farag S."/>
            <person name="Shank E.A."/>
            <person name="Bowers A."/>
        </authorList>
    </citation>
    <scope>NUCLEOTIDE SEQUENCE [LARGE SCALE GENOMIC DNA]</scope>
    <source>
        <strain evidence="8 9">AFS049141</strain>
    </source>
</reference>
<evidence type="ECO:0000256" key="6">
    <source>
        <dbReference type="PIRNR" id="PIRNR018968"/>
    </source>
</evidence>
<dbReference type="InterPro" id="IPR052536">
    <property type="entry name" value="ABC-4_Integral_Memb_Prot"/>
</dbReference>
<dbReference type="PANTHER" id="PTHR46795">
    <property type="entry name" value="ABC TRANSPORTER PERMEASE-RELATED-RELATED"/>
    <property type="match status" value="1"/>
</dbReference>
<organism evidence="8 9">
    <name type="scientific">Bacillus cereus</name>
    <dbReference type="NCBI Taxonomy" id="1396"/>
    <lineage>
        <taxon>Bacteria</taxon>
        <taxon>Bacillati</taxon>
        <taxon>Bacillota</taxon>
        <taxon>Bacilli</taxon>
        <taxon>Bacillales</taxon>
        <taxon>Bacillaceae</taxon>
        <taxon>Bacillus</taxon>
        <taxon>Bacillus cereus group</taxon>
    </lineage>
</organism>
<comment type="caution">
    <text evidence="8">The sequence shown here is derived from an EMBL/GenBank/DDBJ whole genome shotgun (WGS) entry which is preliminary data.</text>
</comment>
<evidence type="ECO:0000256" key="2">
    <source>
        <dbReference type="ARBA" id="ARBA00022475"/>
    </source>
</evidence>
<feature type="transmembrane region" description="Helical" evidence="6">
    <location>
        <begin position="237"/>
        <end position="263"/>
    </location>
</feature>
<evidence type="ECO:0000313" key="8">
    <source>
        <dbReference type="EMBL" id="PGO69366.1"/>
    </source>
</evidence>
<dbReference type="Pfam" id="PF02687">
    <property type="entry name" value="FtsX"/>
    <property type="match status" value="1"/>
</dbReference>
<dbReference type="EMBL" id="NUIQ01000194">
    <property type="protein sequence ID" value="PGO69366.1"/>
    <property type="molecule type" value="Genomic_DNA"/>
</dbReference>